<name>A0A810L6C7_9ACTN</name>
<dbReference type="Proteomes" id="UP000680750">
    <property type="component" value="Chromosome"/>
</dbReference>
<dbReference type="OrthoDB" id="3212826at2"/>
<dbReference type="PANTHER" id="PTHR35908:SF1">
    <property type="entry name" value="CONSERVED PROTEIN"/>
    <property type="match status" value="1"/>
</dbReference>
<dbReference type="EMBL" id="AP023354">
    <property type="protein sequence ID" value="BCJ29906.1"/>
    <property type="molecule type" value="Genomic_DNA"/>
</dbReference>
<dbReference type="Pfam" id="PF18029">
    <property type="entry name" value="Glyoxalase_6"/>
    <property type="match status" value="1"/>
</dbReference>
<evidence type="ECO:0000313" key="2">
    <source>
        <dbReference type="EMBL" id="BCJ29906.1"/>
    </source>
</evidence>
<organism evidence="2 3">
    <name type="scientific">Actinocatenispora sera</name>
    <dbReference type="NCBI Taxonomy" id="390989"/>
    <lineage>
        <taxon>Bacteria</taxon>
        <taxon>Bacillati</taxon>
        <taxon>Actinomycetota</taxon>
        <taxon>Actinomycetes</taxon>
        <taxon>Micromonosporales</taxon>
        <taxon>Micromonosporaceae</taxon>
        <taxon>Actinocatenispora</taxon>
    </lineage>
</organism>
<reference evidence="2" key="1">
    <citation type="submission" date="2020-08" db="EMBL/GenBank/DDBJ databases">
        <title>Whole genome shotgun sequence of Actinocatenispora sera NBRC 101916.</title>
        <authorList>
            <person name="Komaki H."/>
            <person name="Tamura T."/>
        </authorList>
    </citation>
    <scope>NUCLEOTIDE SEQUENCE</scope>
    <source>
        <strain evidence="2">NBRC 101916</strain>
    </source>
</reference>
<proteinExistence type="predicted"/>
<evidence type="ECO:0000259" key="1">
    <source>
        <dbReference type="Pfam" id="PF18029"/>
    </source>
</evidence>
<accession>A0A810L6C7</accession>
<dbReference type="SUPFAM" id="SSF54593">
    <property type="entry name" value="Glyoxalase/Bleomycin resistance protein/Dihydroxybiphenyl dioxygenase"/>
    <property type="match status" value="1"/>
</dbReference>
<protein>
    <submittedName>
        <fullName evidence="2">Glyoxalase</fullName>
    </submittedName>
</protein>
<sequence>MHPVVRHITVDAADPYQLGRFWSALLGRPMSVEDLPGDPEALVEAPDGGPAILFVTVPEGKTVKNRVHLDLQPSGGRTRDQEVDRALALGATLFADHRREDGRGFVVLADPEGNEFCVERSAAEVAATPRRD</sequence>
<dbReference type="PANTHER" id="PTHR35908">
    <property type="entry name" value="HYPOTHETICAL FUSION PROTEIN"/>
    <property type="match status" value="1"/>
</dbReference>
<dbReference type="AlphaFoldDB" id="A0A810L6C7"/>
<gene>
    <name evidence="2" type="ORF">Asera_40140</name>
</gene>
<dbReference type="InterPro" id="IPR041581">
    <property type="entry name" value="Glyoxalase_6"/>
</dbReference>
<dbReference type="KEGG" id="aser:Asera_40140"/>
<feature type="domain" description="Glyoxalase-like" evidence="1">
    <location>
        <begin position="7"/>
        <end position="118"/>
    </location>
</feature>
<dbReference type="RefSeq" id="WP_030444692.1">
    <property type="nucleotide sequence ID" value="NZ_AP023354.1"/>
</dbReference>
<keyword evidence="3" id="KW-1185">Reference proteome</keyword>
<dbReference type="Gene3D" id="3.10.180.10">
    <property type="entry name" value="2,3-Dihydroxybiphenyl 1,2-Dioxygenase, domain 1"/>
    <property type="match status" value="1"/>
</dbReference>
<evidence type="ECO:0000313" key="3">
    <source>
        <dbReference type="Proteomes" id="UP000680750"/>
    </source>
</evidence>
<dbReference type="InterPro" id="IPR029068">
    <property type="entry name" value="Glyas_Bleomycin-R_OHBP_Dase"/>
</dbReference>